<sequence>MSISMTLMFEIQSFNRLLHMISCN</sequence>
<dbReference type="AlphaFoldDB" id="A0A482W998"/>
<proteinExistence type="predicted"/>
<keyword evidence="2" id="KW-1185">Reference proteome</keyword>
<evidence type="ECO:0000313" key="1">
    <source>
        <dbReference type="EMBL" id="RZC41377.1"/>
    </source>
</evidence>
<gene>
    <name evidence="1" type="ORF">BDFB_011400</name>
</gene>
<name>A0A482W998_ASBVE</name>
<comment type="caution">
    <text evidence="1">The sequence shown here is derived from an EMBL/GenBank/DDBJ whole genome shotgun (WGS) entry which is preliminary data.</text>
</comment>
<accession>A0A482W998</accession>
<protein>
    <submittedName>
        <fullName evidence="1">Uncharacterized protein</fullName>
    </submittedName>
</protein>
<organism evidence="1 2">
    <name type="scientific">Asbolus verrucosus</name>
    <name type="common">Desert ironclad beetle</name>
    <dbReference type="NCBI Taxonomy" id="1661398"/>
    <lineage>
        <taxon>Eukaryota</taxon>
        <taxon>Metazoa</taxon>
        <taxon>Ecdysozoa</taxon>
        <taxon>Arthropoda</taxon>
        <taxon>Hexapoda</taxon>
        <taxon>Insecta</taxon>
        <taxon>Pterygota</taxon>
        <taxon>Neoptera</taxon>
        <taxon>Endopterygota</taxon>
        <taxon>Coleoptera</taxon>
        <taxon>Polyphaga</taxon>
        <taxon>Cucujiformia</taxon>
        <taxon>Tenebrionidae</taxon>
        <taxon>Pimeliinae</taxon>
        <taxon>Asbolus</taxon>
    </lineage>
</organism>
<dbReference type="Proteomes" id="UP000292052">
    <property type="component" value="Unassembled WGS sequence"/>
</dbReference>
<evidence type="ECO:0000313" key="2">
    <source>
        <dbReference type="Proteomes" id="UP000292052"/>
    </source>
</evidence>
<reference evidence="1 2" key="1">
    <citation type="submission" date="2017-03" db="EMBL/GenBank/DDBJ databases">
        <title>Genome of the blue death feigning beetle - Asbolus verrucosus.</title>
        <authorList>
            <person name="Rider S.D."/>
        </authorList>
    </citation>
    <scope>NUCLEOTIDE SEQUENCE [LARGE SCALE GENOMIC DNA]</scope>
    <source>
        <strain evidence="1">Butters</strain>
        <tissue evidence="1">Head and leg muscle</tissue>
    </source>
</reference>
<dbReference type="EMBL" id="QDEB01017723">
    <property type="protein sequence ID" value="RZC41377.1"/>
    <property type="molecule type" value="Genomic_DNA"/>
</dbReference>